<evidence type="ECO:0008006" key="3">
    <source>
        <dbReference type="Google" id="ProtNLM"/>
    </source>
</evidence>
<evidence type="ECO:0000313" key="2">
    <source>
        <dbReference type="Proteomes" id="UP000198968"/>
    </source>
</evidence>
<dbReference type="Proteomes" id="UP000198968">
    <property type="component" value="Unassembled WGS sequence"/>
</dbReference>
<gene>
    <name evidence="1" type="ORF">SAMN05428971_3057</name>
</gene>
<sequence>MRPNSIKVIIYTLMLALPFVQGCMSGGVRSHNLPETFSEKKPLSSWLVAGKTTKREVLNRFGPPNFPENFSEALSWRYIWSQQSRLVIVPLSPKILGHEQILTLSFTEDGHLINYKLDEQSPHLQKGDDPKEAFF</sequence>
<name>A0A1I5ERG7_9GAMM</name>
<dbReference type="AlphaFoldDB" id="A0A1I5ERG7"/>
<proteinExistence type="predicted"/>
<dbReference type="RefSeq" id="WP_139229479.1">
    <property type="nucleotide sequence ID" value="NZ_FOVG01000003.1"/>
</dbReference>
<keyword evidence="2" id="KW-1185">Reference proteome</keyword>
<reference evidence="2" key="1">
    <citation type="submission" date="2016-10" db="EMBL/GenBank/DDBJ databases">
        <authorList>
            <person name="Varghese N."/>
            <person name="Submissions S."/>
        </authorList>
    </citation>
    <scope>NUCLEOTIDE SEQUENCE [LARGE SCALE GENOMIC DNA]</scope>
    <source>
        <strain evidence="2">OV426</strain>
    </source>
</reference>
<protein>
    <recommendedName>
        <fullName evidence="3">Lipoprotein SmpA/OmlA domain-containing protein</fullName>
    </recommendedName>
</protein>
<evidence type="ECO:0000313" key="1">
    <source>
        <dbReference type="EMBL" id="SFO13631.1"/>
    </source>
</evidence>
<organism evidence="1 2">
    <name type="scientific">Candidatus Pantoea varia</name>
    <dbReference type="NCBI Taxonomy" id="1881036"/>
    <lineage>
        <taxon>Bacteria</taxon>
        <taxon>Pseudomonadati</taxon>
        <taxon>Pseudomonadota</taxon>
        <taxon>Gammaproteobacteria</taxon>
        <taxon>Enterobacterales</taxon>
        <taxon>Erwiniaceae</taxon>
        <taxon>Pantoea</taxon>
    </lineage>
</organism>
<dbReference type="PROSITE" id="PS51257">
    <property type="entry name" value="PROKAR_LIPOPROTEIN"/>
    <property type="match status" value="1"/>
</dbReference>
<accession>A0A1I5ERG7</accession>
<dbReference type="EMBL" id="FOVG01000003">
    <property type="protein sequence ID" value="SFO13631.1"/>
    <property type="molecule type" value="Genomic_DNA"/>
</dbReference>